<keyword evidence="2" id="KW-0732">Signal</keyword>
<dbReference type="EMBL" id="CAXHTB010000011">
    <property type="protein sequence ID" value="CAL0315214.1"/>
    <property type="molecule type" value="Genomic_DNA"/>
</dbReference>
<dbReference type="AlphaFoldDB" id="A0AAV1X0T2"/>
<proteinExistence type="predicted"/>
<gene>
    <name evidence="3" type="ORF">LLUT_LOCUS16274</name>
</gene>
<protein>
    <recommendedName>
        <fullName evidence="5">Transmembrane protein</fullName>
    </recommendedName>
</protein>
<organism evidence="3 4">
    <name type="scientific">Lupinus luteus</name>
    <name type="common">European yellow lupine</name>
    <dbReference type="NCBI Taxonomy" id="3873"/>
    <lineage>
        <taxon>Eukaryota</taxon>
        <taxon>Viridiplantae</taxon>
        <taxon>Streptophyta</taxon>
        <taxon>Embryophyta</taxon>
        <taxon>Tracheophyta</taxon>
        <taxon>Spermatophyta</taxon>
        <taxon>Magnoliopsida</taxon>
        <taxon>eudicotyledons</taxon>
        <taxon>Gunneridae</taxon>
        <taxon>Pentapetalae</taxon>
        <taxon>rosids</taxon>
        <taxon>fabids</taxon>
        <taxon>Fabales</taxon>
        <taxon>Fabaceae</taxon>
        <taxon>Papilionoideae</taxon>
        <taxon>50 kb inversion clade</taxon>
        <taxon>genistoids sensu lato</taxon>
        <taxon>core genistoids</taxon>
        <taxon>Genisteae</taxon>
        <taxon>Lupinus</taxon>
    </lineage>
</organism>
<reference evidence="3 4" key="1">
    <citation type="submission" date="2024-03" db="EMBL/GenBank/DDBJ databases">
        <authorList>
            <person name="Martinez-Hernandez J."/>
        </authorList>
    </citation>
    <scope>NUCLEOTIDE SEQUENCE [LARGE SCALE GENOMIC DNA]</scope>
</reference>
<feature type="signal peptide" evidence="2">
    <location>
        <begin position="1"/>
        <end position="22"/>
    </location>
</feature>
<evidence type="ECO:0000313" key="3">
    <source>
        <dbReference type="EMBL" id="CAL0315214.1"/>
    </source>
</evidence>
<accession>A0AAV1X0T2</accession>
<evidence type="ECO:0000313" key="4">
    <source>
        <dbReference type="Proteomes" id="UP001497480"/>
    </source>
</evidence>
<feature type="chain" id="PRO_5043763222" description="Transmembrane protein" evidence="2">
    <location>
        <begin position="23"/>
        <end position="76"/>
    </location>
</feature>
<keyword evidence="4" id="KW-1185">Reference proteome</keyword>
<evidence type="ECO:0000256" key="1">
    <source>
        <dbReference type="SAM" id="MobiDB-lite"/>
    </source>
</evidence>
<feature type="region of interest" description="Disordered" evidence="1">
    <location>
        <begin position="36"/>
        <end position="60"/>
    </location>
</feature>
<name>A0AAV1X0T2_LUPLU</name>
<comment type="caution">
    <text evidence="3">The sequence shown here is derived from an EMBL/GenBank/DDBJ whole genome shotgun (WGS) entry which is preliminary data.</text>
</comment>
<evidence type="ECO:0008006" key="5">
    <source>
        <dbReference type="Google" id="ProtNLM"/>
    </source>
</evidence>
<evidence type="ECO:0000256" key="2">
    <source>
        <dbReference type="SAM" id="SignalP"/>
    </source>
</evidence>
<sequence>MTTCKVYLMVVMSFLLLSIAFSVPLPTTNFGIKRLVPSGPNRAQSPGHENKKHVPTSVGFGSKDYSITGATKVTNE</sequence>
<dbReference type="Proteomes" id="UP001497480">
    <property type="component" value="Unassembled WGS sequence"/>
</dbReference>